<proteinExistence type="predicted"/>
<dbReference type="Pfam" id="PF02899">
    <property type="entry name" value="Phage_int_SAM_1"/>
    <property type="match status" value="1"/>
</dbReference>
<dbReference type="PROSITE" id="PS51900">
    <property type="entry name" value="CB"/>
    <property type="match status" value="1"/>
</dbReference>
<dbReference type="SUPFAM" id="SSF47823">
    <property type="entry name" value="lambda integrase-like, N-terminal domain"/>
    <property type="match status" value="1"/>
</dbReference>
<dbReference type="RefSeq" id="WP_008698247.1">
    <property type="nucleotide sequence ID" value="NZ_ANOG01000507.1"/>
</dbReference>
<evidence type="ECO:0000313" key="6">
    <source>
        <dbReference type="Proteomes" id="UP000011991"/>
    </source>
</evidence>
<dbReference type="InterPro" id="IPR044068">
    <property type="entry name" value="CB"/>
</dbReference>
<keyword evidence="2 3" id="KW-0238">DNA-binding</keyword>
<evidence type="ECO:0000256" key="3">
    <source>
        <dbReference type="PROSITE-ProRule" id="PRU01248"/>
    </source>
</evidence>
<dbReference type="EMBL" id="ANOG01000507">
    <property type="protein sequence ID" value="EMI19554.1"/>
    <property type="molecule type" value="Genomic_DNA"/>
</dbReference>
<evidence type="ECO:0000313" key="5">
    <source>
        <dbReference type="EMBL" id="EMI19554.1"/>
    </source>
</evidence>
<dbReference type="Proteomes" id="UP000011991">
    <property type="component" value="Unassembled WGS sequence"/>
</dbReference>
<dbReference type="Gene3D" id="1.10.150.130">
    <property type="match status" value="1"/>
</dbReference>
<protein>
    <submittedName>
        <fullName evidence="5">Integrase family protein</fullName>
    </submittedName>
</protein>
<dbReference type="AlphaFoldDB" id="M5S054"/>
<gene>
    <name evidence="5" type="ORF">RMSM_03514</name>
</gene>
<dbReference type="GO" id="GO:0003677">
    <property type="term" value="F:DNA binding"/>
    <property type="evidence" value="ECO:0007669"/>
    <property type="project" value="UniProtKB-UniRule"/>
</dbReference>
<name>M5S054_9BACT</name>
<evidence type="ECO:0000256" key="1">
    <source>
        <dbReference type="ARBA" id="ARBA00022908"/>
    </source>
</evidence>
<accession>M5S054</accession>
<evidence type="ECO:0000259" key="4">
    <source>
        <dbReference type="PROSITE" id="PS51900"/>
    </source>
</evidence>
<sequence>MEFPKSDQDIGFTSRQVTHSITEAATVPALIENAGHDTKRRFVEFFTAQIRNKHTRRAYVRAVDRFCHWIDQRGLTRLADIEPTMIAFYVEELLDGYSKASVKQHLAAIRMMFDYFVTGGLLRQNPALSVKGPRLSIVKGNDPRPATTRCSALA</sequence>
<feature type="domain" description="Core-binding (CB)" evidence="4">
    <location>
        <begin position="37"/>
        <end position="117"/>
    </location>
</feature>
<comment type="caution">
    <text evidence="5">The sequence shown here is derived from an EMBL/GenBank/DDBJ whole genome shotgun (WGS) entry which is preliminary data.</text>
</comment>
<evidence type="ECO:0000256" key="2">
    <source>
        <dbReference type="ARBA" id="ARBA00023125"/>
    </source>
</evidence>
<dbReference type="GO" id="GO:0015074">
    <property type="term" value="P:DNA integration"/>
    <property type="evidence" value="ECO:0007669"/>
    <property type="project" value="UniProtKB-KW"/>
</dbReference>
<keyword evidence="6" id="KW-1185">Reference proteome</keyword>
<organism evidence="5 6">
    <name type="scientific">Rhodopirellula maiorica SM1</name>
    <dbReference type="NCBI Taxonomy" id="1265738"/>
    <lineage>
        <taxon>Bacteria</taxon>
        <taxon>Pseudomonadati</taxon>
        <taxon>Planctomycetota</taxon>
        <taxon>Planctomycetia</taxon>
        <taxon>Pirellulales</taxon>
        <taxon>Pirellulaceae</taxon>
        <taxon>Novipirellula</taxon>
    </lineage>
</organism>
<dbReference type="PATRIC" id="fig|1265738.3.peg.3513"/>
<dbReference type="InterPro" id="IPR004107">
    <property type="entry name" value="Integrase_SAM-like_N"/>
</dbReference>
<reference evidence="5 6" key="1">
    <citation type="journal article" date="2013" name="Mar. Genomics">
        <title>Expression of sulfatases in Rhodopirellula baltica and the diversity of sulfatases in the genus Rhodopirellula.</title>
        <authorList>
            <person name="Wegner C.E."/>
            <person name="Richter-Heitmann T."/>
            <person name="Klindworth A."/>
            <person name="Klockow C."/>
            <person name="Richter M."/>
            <person name="Achstetter T."/>
            <person name="Glockner F.O."/>
            <person name="Harder J."/>
        </authorList>
    </citation>
    <scope>NUCLEOTIDE SEQUENCE [LARGE SCALE GENOMIC DNA]</scope>
    <source>
        <strain evidence="5 6">SM1</strain>
    </source>
</reference>
<dbReference type="InterPro" id="IPR010998">
    <property type="entry name" value="Integrase_recombinase_N"/>
</dbReference>
<keyword evidence="1" id="KW-0229">DNA integration</keyword>